<dbReference type="GO" id="GO:0042371">
    <property type="term" value="P:vitamin K biosynthetic process"/>
    <property type="evidence" value="ECO:0007669"/>
    <property type="project" value="TreeGrafter"/>
</dbReference>
<feature type="transmembrane region" description="Helical" evidence="9">
    <location>
        <begin position="120"/>
        <end position="138"/>
    </location>
</feature>
<dbReference type="EMBL" id="CAFBMM010000018">
    <property type="protein sequence ID" value="CAB4902433.1"/>
    <property type="molecule type" value="Genomic_DNA"/>
</dbReference>
<feature type="transmembrane region" description="Helical" evidence="9">
    <location>
        <begin position="223"/>
        <end position="251"/>
    </location>
</feature>
<dbReference type="GO" id="GO:0009234">
    <property type="term" value="P:menaquinone biosynthetic process"/>
    <property type="evidence" value="ECO:0007669"/>
    <property type="project" value="UniProtKB-UniPathway"/>
</dbReference>
<evidence type="ECO:0000256" key="8">
    <source>
        <dbReference type="ARBA" id="ARBA00023136"/>
    </source>
</evidence>
<keyword evidence="5" id="KW-0808">Transferase</keyword>
<dbReference type="InterPro" id="IPR026046">
    <property type="entry name" value="UBIAD1"/>
</dbReference>
<sequence>MEKPTTLAGWARVWWAGARPRTLSAAWAPVLVGTAAGAAGAVNFYRAGLALVVALALQVGVNYANDYSDGVRGTDDARTGPLRITASGLARPAAVRSAATLAFLVAMIAGLALALLVTPWLLLVGVFALASAVLYTGGPAPYGYHGLGEVMVLVFFGFVATAGSAFVQHEHIPASAWWGSLTIGLFACAILLVNNIRDIPTDTEVGKHTLAVRVGDKAARRMYVSTVVVAFLAVVPVVVLAPYSALAFLAIPLAVIPVRIVLGATQPPDFIPALGATARLEMATAVLLAIGLVVS</sequence>
<keyword evidence="3" id="KW-0474">Menaquinone biosynthesis</keyword>
<dbReference type="EMBL" id="CAFBOF010000005">
    <property type="protein sequence ID" value="CAB4971542.1"/>
    <property type="molecule type" value="Genomic_DNA"/>
</dbReference>
<name>A0A6J6RTH0_9ZZZZ</name>
<reference evidence="10" key="1">
    <citation type="submission" date="2020-05" db="EMBL/GenBank/DDBJ databases">
        <authorList>
            <person name="Chiriac C."/>
            <person name="Salcher M."/>
            <person name="Ghai R."/>
            <person name="Kavagutti S V."/>
        </authorList>
    </citation>
    <scope>NUCLEOTIDE SEQUENCE</scope>
</reference>
<gene>
    <name evidence="10" type="ORF">UFOPK2683_00964</name>
    <name evidence="11" type="ORF">UFOPK3605_00557</name>
    <name evidence="12" type="ORF">UFOPK3897_00475</name>
</gene>
<dbReference type="UniPathway" id="UPA00079"/>
<dbReference type="PANTHER" id="PTHR13929">
    <property type="entry name" value="1,4-DIHYDROXY-2-NAPHTHOATE OCTAPRENYLTRANSFERASE"/>
    <property type="match status" value="1"/>
</dbReference>
<dbReference type="GO" id="GO:0016020">
    <property type="term" value="C:membrane"/>
    <property type="evidence" value="ECO:0007669"/>
    <property type="project" value="UniProtKB-SubCell"/>
</dbReference>
<dbReference type="HAMAP" id="MF_01937">
    <property type="entry name" value="MenA_1"/>
    <property type="match status" value="1"/>
</dbReference>
<evidence type="ECO:0000256" key="2">
    <source>
        <dbReference type="ARBA" id="ARBA00004863"/>
    </source>
</evidence>
<evidence type="ECO:0000256" key="1">
    <source>
        <dbReference type="ARBA" id="ARBA00004141"/>
    </source>
</evidence>
<dbReference type="EMBL" id="CAEZYK010000050">
    <property type="protein sequence ID" value="CAB4725679.1"/>
    <property type="molecule type" value="Genomic_DNA"/>
</dbReference>
<dbReference type="Gene3D" id="1.10.357.140">
    <property type="entry name" value="UbiA prenyltransferase"/>
    <property type="match status" value="1"/>
</dbReference>
<evidence type="ECO:0000313" key="12">
    <source>
        <dbReference type="EMBL" id="CAB4971542.1"/>
    </source>
</evidence>
<evidence type="ECO:0000313" key="11">
    <source>
        <dbReference type="EMBL" id="CAB4902433.1"/>
    </source>
</evidence>
<dbReference type="PIRSF" id="PIRSF005355">
    <property type="entry name" value="UBIAD1"/>
    <property type="match status" value="1"/>
</dbReference>
<evidence type="ECO:0000313" key="10">
    <source>
        <dbReference type="EMBL" id="CAB4725679.1"/>
    </source>
</evidence>
<dbReference type="InterPro" id="IPR004657">
    <property type="entry name" value="MenA"/>
</dbReference>
<accession>A0A6J6RTH0</accession>
<organism evidence="10">
    <name type="scientific">freshwater metagenome</name>
    <dbReference type="NCBI Taxonomy" id="449393"/>
    <lineage>
        <taxon>unclassified sequences</taxon>
        <taxon>metagenomes</taxon>
        <taxon>ecological metagenomes</taxon>
    </lineage>
</organism>
<dbReference type="Pfam" id="PF01040">
    <property type="entry name" value="UbiA"/>
    <property type="match status" value="1"/>
</dbReference>
<keyword evidence="7 9" id="KW-1133">Transmembrane helix</keyword>
<evidence type="ECO:0000256" key="7">
    <source>
        <dbReference type="ARBA" id="ARBA00022989"/>
    </source>
</evidence>
<feature type="transmembrane region" description="Helical" evidence="9">
    <location>
        <begin position="150"/>
        <end position="169"/>
    </location>
</feature>
<dbReference type="InterPro" id="IPR000537">
    <property type="entry name" value="UbiA_prenyltransferase"/>
</dbReference>
<protein>
    <submittedName>
        <fullName evidence="10">Unannotated protein</fullName>
    </submittedName>
</protein>
<proteinExistence type="inferred from homology"/>
<feature type="transmembrane region" description="Helical" evidence="9">
    <location>
        <begin position="271"/>
        <end position="294"/>
    </location>
</feature>
<keyword evidence="4" id="KW-1003">Cell membrane</keyword>
<evidence type="ECO:0000256" key="9">
    <source>
        <dbReference type="SAM" id="Phobius"/>
    </source>
</evidence>
<feature type="transmembrane region" description="Helical" evidence="9">
    <location>
        <begin position="93"/>
        <end position="114"/>
    </location>
</feature>
<dbReference type="PANTHER" id="PTHR13929:SF0">
    <property type="entry name" value="UBIA PRENYLTRANSFERASE DOMAIN-CONTAINING PROTEIN 1"/>
    <property type="match status" value="1"/>
</dbReference>
<feature type="transmembrane region" description="Helical" evidence="9">
    <location>
        <begin position="175"/>
        <end position="193"/>
    </location>
</feature>
<dbReference type="InterPro" id="IPR044878">
    <property type="entry name" value="UbiA_sf"/>
</dbReference>
<dbReference type="AlphaFoldDB" id="A0A6J6RTH0"/>
<dbReference type="CDD" id="cd13962">
    <property type="entry name" value="PT_UbiA_UBIAD1"/>
    <property type="match status" value="1"/>
</dbReference>
<evidence type="ECO:0000256" key="5">
    <source>
        <dbReference type="ARBA" id="ARBA00022679"/>
    </source>
</evidence>
<comment type="subcellular location">
    <subcellularLocation>
        <location evidence="1">Membrane</location>
        <topology evidence="1">Multi-pass membrane protein</topology>
    </subcellularLocation>
</comment>
<evidence type="ECO:0000256" key="6">
    <source>
        <dbReference type="ARBA" id="ARBA00022692"/>
    </source>
</evidence>
<dbReference type="NCBIfam" id="TIGR00751">
    <property type="entry name" value="menA"/>
    <property type="match status" value="1"/>
</dbReference>
<comment type="pathway">
    <text evidence="2">Quinol/quinone metabolism; menaquinone biosynthesis.</text>
</comment>
<dbReference type="GO" id="GO:0046428">
    <property type="term" value="F:1,4-dihydroxy-2-naphthoate polyprenyltransferase activity"/>
    <property type="evidence" value="ECO:0007669"/>
    <property type="project" value="InterPro"/>
</dbReference>
<keyword evidence="6 9" id="KW-0812">Transmembrane</keyword>
<keyword evidence="8 9" id="KW-0472">Membrane</keyword>
<dbReference type="NCBIfam" id="NF004751">
    <property type="entry name" value="PRK06080.1-3"/>
    <property type="match status" value="1"/>
</dbReference>
<evidence type="ECO:0000256" key="3">
    <source>
        <dbReference type="ARBA" id="ARBA00022428"/>
    </source>
</evidence>
<evidence type="ECO:0000256" key="4">
    <source>
        <dbReference type="ARBA" id="ARBA00022475"/>
    </source>
</evidence>